<protein>
    <submittedName>
        <fullName evidence="2">Uncharacterized protein</fullName>
    </submittedName>
</protein>
<keyword evidence="3" id="KW-1185">Reference proteome</keyword>
<dbReference type="EMBL" id="DS178294">
    <property type="protein sequence ID" value="EFP85379.2"/>
    <property type="molecule type" value="Genomic_DNA"/>
</dbReference>
<reference key="1">
    <citation type="submission" date="2007-01" db="EMBL/GenBank/DDBJ databases">
        <title>The Genome Sequence of Puccinia graminis f. sp. tritici Strain CRL 75-36-700-3.</title>
        <authorList>
            <consortium name="The Broad Institute Genome Sequencing Platform"/>
            <person name="Birren B."/>
            <person name="Lander E."/>
            <person name="Galagan J."/>
            <person name="Nusbaum C."/>
            <person name="Devon K."/>
            <person name="Cuomo C."/>
            <person name="Jaffe D."/>
            <person name="Butler J."/>
            <person name="Alvarez P."/>
            <person name="Gnerre S."/>
            <person name="Grabherr M."/>
            <person name="Mauceli E."/>
            <person name="Brockman W."/>
            <person name="Young S."/>
            <person name="LaButti K."/>
            <person name="Sykes S."/>
            <person name="DeCaprio D."/>
            <person name="Crawford M."/>
            <person name="Koehrsen M."/>
            <person name="Engels R."/>
            <person name="Montgomery P."/>
            <person name="Pearson M."/>
            <person name="Howarth C."/>
            <person name="Larson L."/>
            <person name="White J."/>
            <person name="Zeng Q."/>
            <person name="Kodira C."/>
            <person name="Yandava C."/>
            <person name="Alvarado L."/>
            <person name="O'Leary S."/>
            <person name="Szabo L."/>
            <person name="Dean R."/>
            <person name="Schein J."/>
        </authorList>
    </citation>
    <scope>NUCLEOTIDE SEQUENCE</scope>
    <source>
        <strain>CRL 75-36-700-3</strain>
    </source>
</reference>
<dbReference type="GeneID" id="10543927"/>
<dbReference type="AlphaFoldDB" id="E3KM30"/>
<organism evidence="2 3">
    <name type="scientific">Puccinia graminis f. sp. tritici (strain CRL 75-36-700-3 / race SCCL)</name>
    <name type="common">Black stem rust fungus</name>
    <dbReference type="NCBI Taxonomy" id="418459"/>
    <lineage>
        <taxon>Eukaryota</taxon>
        <taxon>Fungi</taxon>
        <taxon>Dikarya</taxon>
        <taxon>Basidiomycota</taxon>
        <taxon>Pucciniomycotina</taxon>
        <taxon>Pucciniomycetes</taxon>
        <taxon>Pucciniales</taxon>
        <taxon>Pucciniaceae</taxon>
        <taxon>Puccinia</taxon>
    </lineage>
</organism>
<feature type="region of interest" description="Disordered" evidence="1">
    <location>
        <begin position="1"/>
        <end position="29"/>
    </location>
</feature>
<dbReference type="RefSeq" id="XP_003329798.2">
    <property type="nucleotide sequence ID" value="XM_003329750.2"/>
</dbReference>
<dbReference type="HOGENOM" id="CLU_067881_0_0_1"/>
<dbReference type="Proteomes" id="UP000008783">
    <property type="component" value="Unassembled WGS sequence"/>
</dbReference>
<feature type="compositionally biased region" description="Polar residues" evidence="1">
    <location>
        <begin position="1"/>
        <end position="27"/>
    </location>
</feature>
<evidence type="ECO:0000313" key="3">
    <source>
        <dbReference type="Proteomes" id="UP000008783"/>
    </source>
</evidence>
<name>E3KM30_PUCGT</name>
<feature type="region of interest" description="Disordered" evidence="1">
    <location>
        <begin position="54"/>
        <end position="84"/>
    </location>
</feature>
<gene>
    <name evidence="2" type="ORF">PGTG_11548</name>
</gene>
<reference evidence="3" key="2">
    <citation type="journal article" date="2011" name="Proc. Natl. Acad. Sci. U.S.A.">
        <title>Obligate biotrophy features unraveled by the genomic analysis of rust fungi.</title>
        <authorList>
            <person name="Duplessis S."/>
            <person name="Cuomo C.A."/>
            <person name="Lin Y.-C."/>
            <person name="Aerts A."/>
            <person name="Tisserant E."/>
            <person name="Veneault-Fourrey C."/>
            <person name="Joly D.L."/>
            <person name="Hacquard S."/>
            <person name="Amselem J."/>
            <person name="Cantarel B.L."/>
            <person name="Chiu R."/>
            <person name="Coutinho P.M."/>
            <person name="Feau N."/>
            <person name="Field M."/>
            <person name="Frey P."/>
            <person name="Gelhaye E."/>
            <person name="Goldberg J."/>
            <person name="Grabherr M.G."/>
            <person name="Kodira C.D."/>
            <person name="Kohler A."/>
            <person name="Kuees U."/>
            <person name="Lindquist E.A."/>
            <person name="Lucas S.M."/>
            <person name="Mago R."/>
            <person name="Mauceli E."/>
            <person name="Morin E."/>
            <person name="Murat C."/>
            <person name="Pangilinan J.L."/>
            <person name="Park R."/>
            <person name="Pearson M."/>
            <person name="Quesneville H."/>
            <person name="Rouhier N."/>
            <person name="Sakthikumar S."/>
            <person name="Salamov A.A."/>
            <person name="Schmutz J."/>
            <person name="Selles B."/>
            <person name="Shapiro H."/>
            <person name="Tanguay P."/>
            <person name="Tuskan G.A."/>
            <person name="Henrissat B."/>
            <person name="Van de Peer Y."/>
            <person name="Rouze P."/>
            <person name="Ellis J.G."/>
            <person name="Dodds P.N."/>
            <person name="Schein J.E."/>
            <person name="Zhong S."/>
            <person name="Hamelin R.C."/>
            <person name="Grigoriev I.V."/>
            <person name="Szabo L.J."/>
            <person name="Martin F."/>
        </authorList>
    </citation>
    <scope>NUCLEOTIDE SEQUENCE [LARGE SCALE GENOMIC DNA]</scope>
    <source>
        <strain evidence="3">CRL 75-36-700-3 / race SCCL</strain>
    </source>
</reference>
<dbReference type="VEuPathDB" id="FungiDB:PGTG_11548"/>
<dbReference type="KEGG" id="pgr:PGTG_11548"/>
<feature type="compositionally biased region" description="Polar residues" evidence="1">
    <location>
        <begin position="56"/>
        <end position="72"/>
    </location>
</feature>
<accession>E3KM30</accession>
<evidence type="ECO:0000313" key="2">
    <source>
        <dbReference type="EMBL" id="EFP85379.2"/>
    </source>
</evidence>
<dbReference type="InParanoid" id="E3KM30"/>
<sequence length="206" mass="23673">MPTLPQLTKGSSNNVEEIEATNTSTAPPSDALNDFHKVIIKMMMSYTIIEAHSKDQYNPQKKSKNNEGTSRAVSKKNPDHQSLQKIKSRHNYLPFILYLLGGVRGIFNTSRDHRQYAICDTLEVLRIFREIQLTSPTKFKSSKEVWVNLGTYIRQILSSDIQNPEDVSKFIIPTRHELAKRIAHDYINHTSQESDLFNIPQTRSMQ</sequence>
<evidence type="ECO:0000256" key="1">
    <source>
        <dbReference type="SAM" id="MobiDB-lite"/>
    </source>
</evidence>
<proteinExistence type="predicted"/>
<dbReference type="OrthoDB" id="2506917at2759"/>